<accession>A0A6A7N0S8</accession>
<dbReference type="Proteomes" id="UP000440498">
    <property type="component" value="Unassembled WGS sequence"/>
</dbReference>
<name>A0A6A7N0S8_9BURK</name>
<organism evidence="1 2">
    <name type="scientific">Rugamonas aquatica</name>
    <dbReference type="NCBI Taxonomy" id="2743357"/>
    <lineage>
        <taxon>Bacteria</taxon>
        <taxon>Pseudomonadati</taxon>
        <taxon>Pseudomonadota</taxon>
        <taxon>Betaproteobacteria</taxon>
        <taxon>Burkholderiales</taxon>
        <taxon>Oxalobacteraceae</taxon>
        <taxon>Telluria group</taxon>
        <taxon>Rugamonas</taxon>
    </lineage>
</organism>
<comment type="caution">
    <text evidence="1">The sequence shown here is derived from an EMBL/GenBank/DDBJ whole genome shotgun (WGS) entry which is preliminary data.</text>
</comment>
<keyword evidence="1" id="KW-0238">DNA-binding</keyword>
<evidence type="ECO:0000313" key="1">
    <source>
        <dbReference type="EMBL" id="MQA38627.1"/>
    </source>
</evidence>
<protein>
    <submittedName>
        <fullName evidence="1">DNA-binding protein</fullName>
    </submittedName>
</protein>
<dbReference type="EMBL" id="WHUG01000003">
    <property type="protein sequence ID" value="MQA38627.1"/>
    <property type="molecule type" value="Genomic_DNA"/>
</dbReference>
<evidence type="ECO:0000313" key="2">
    <source>
        <dbReference type="Proteomes" id="UP000440498"/>
    </source>
</evidence>
<reference evidence="1 2" key="1">
    <citation type="submission" date="2019-10" db="EMBL/GenBank/DDBJ databases">
        <title>Two novel species isolated from a subtropical stream in China.</title>
        <authorList>
            <person name="Lu H."/>
        </authorList>
    </citation>
    <scope>NUCLEOTIDE SEQUENCE [LARGE SCALE GENOMIC DNA]</scope>
    <source>
        <strain evidence="1 2">FT29W</strain>
    </source>
</reference>
<sequence>MRDEKRTHVGTACAAYWLGRKQQTLRSWACFEDGPIRPIRINGRLAWSVDAIRRLMGVEGIQ</sequence>
<gene>
    <name evidence="1" type="ORF">GEV02_10730</name>
</gene>
<keyword evidence="2" id="KW-1185">Reference proteome</keyword>
<dbReference type="AlphaFoldDB" id="A0A6A7N0S8"/>
<proteinExistence type="predicted"/>
<dbReference type="GO" id="GO:0003677">
    <property type="term" value="F:DNA binding"/>
    <property type="evidence" value="ECO:0007669"/>
    <property type="project" value="UniProtKB-KW"/>
</dbReference>